<feature type="compositionally biased region" description="Low complexity" evidence="1">
    <location>
        <begin position="132"/>
        <end position="144"/>
    </location>
</feature>
<keyword evidence="3" id="KW-1185">Reference proteome</keyword>
<proteinExistence type="predicted"/>
<evidence type="ECO:0000313" key="3">
    <source>
        <dbReference type="Proteomes" id="UP000554482"/>
    </source>
</evidence>
<protein>
    <submittedName>
        <fullName evidence="2">Uncharacterized protein</fullName>
    </submittedName>
</protein>
<organism evidence="2 3">
    <name type="scientific">Thalictrum thalictroides</name>
    <name type="common">Rue-anemone</name>
    <name type="synonym">Anemone thalictroides</name>
    <dbReference type="NCBI Taxonomy" id="46969"/>
    <lineage>
        <taxon>Eukaryota</taxon>
        <taxon>Viridiplantae</taxon>
        <taxon>Streptophyta</taxon>
        <taxon>Embryophyta</taxon>
        <taxon>Tracheophyta</taxon>
        <taxon>Spermatophyta</taxon>
        <taxon>Magnoliopsida</taxon>
        <taxon>Ranunculales</taxon>
        <taxon>Ranunculaceae</taxon>
        <taxon>Thalictroideae</taxon>
        <taxon>Thalictrum</taxon>
    </lineage>
</organism>
<evidence type="ECO:0000313" key="2">
    <source>
        <dbReference type="EMBL" id="KAF5187182.1"/>
    </source>
</evidence>
<comment type="caution">
    <text evidence="2">The sequence shown here is derived from an EMBL/GenBank/DDBJ whole genome shotgun (WGS) entry which is preliminary data.</text>
</comment>
<feature type="region of interest" description="Disordered" evidence="1">
    <location>
        <begin position="288"/>
        <end position="311"/>
    </location>
</feature>
<dbReference type="Proteomes" id="UP000554482">
    <property type="component" value="Unassembled WGS sequence"/>
</dbReference>
<feature type="compositionally biased region" description="Polar residues" evidence="1">
    <location>
        <begin position="299"/>
        <end position="311"/>
    </location>
</feature>
<dbReference type="AlphaFoldDB" id="A0A7J6VS39"/>
<feature type="region of interest" description="Disordered" evidence="1">
    <location>
        <begin position="26"/>
        <end position="55"/>
    </location>
</feature>
<reference evidence="2 3" key="1">
    <citation type="submission" date="2020-06" db="EMBL/GenBank/DDBJ databases">
        <title>Transcriptomic and genomic resources for Thalictrum thalictroides and T. hernandezii: Facilitating candidate gene discovery in an emerging model plant lineage.</title>
        <authorList>
            <person name="Arias T."/>
            <person name="Riano-Pachon D.M."/>
            <person name="Di Stilio V.S."/>
        </authorList>
    </citation>
    <scope>NUCLEOTIDE SEQUENCE [LARGE SCALE GENOMIC DNA]</scope>
    <source>
        <strain evidence="3">cv. WT478/WT964</strain>
        <tissue evidence="2">Leaves</tissue>
    </source>
</reference>
<evidence type="ECO:0000256" key="1">
    <source>
        <dbReference type="SAM" id="MobiDB-lite"/>
    </source>
</evidence>
<accession>A0A7J6VS39</accession>
<gene>
    <name evidence="2" type="ORF">FRX31_023233</name>
</gene>
<feature type="region of interest" description="Disordered" evidence="1">
    <location>
        <begin position="119"/>
        <end position="144"/>
    </location>
</feature>
<name>A0A7J6VS39_THATH</name>
<dbReference type="EMBL" id="JABWDY010028331">
    <property type="protein sequence ID" value="KAF5187182.1"/>
    <property type="molecule type" value="Genomic_DNA"/>
</dbReference>
<sequence>MCNHCKTVGHLVTECKKLQRVMAAKEKDKTQIQDANKSKKKSDLPAQISSSFVPKPTTKAPVDNLAGNRFKTLASIIEEQGIFSPLFPSENVSLPSLSCTNQSSASIIPSKTSNAKPSLVVSSVPLKPPPSSSVNATSSTSAPAVRATSSTPFATIPIPSSAPLTLSSPLSPSPSSSFSFSASFSSSSSLASPLPFPPTVFTQPPISSSSSSPVAFTTSSPLTPKLQEFSPLVLSSQSDVVPETPFVGSRPIPSDNIEASYVLSLVKQNVKLPWSESVEIEKKRKGSSLSHVKALARSQAPSKTGADATSK</sequence>